<comment type="caution">
    <text evidence="5">The sequence shown here is derived from an EMBL/GenBank/DDBJ whole genome shotgun (WGS) entry which is preliminary data.</text>
</comment>
<dbReference type="Gene3D" id="3.90.1300.10">
    <property type="entry name" value="Amidase signature (AS) domain"/>
    <property type="match status" value="1"/>
</dbReference>
<reference evidence="5 6" key="1">
    <citation type="submission" date="2014-07" db="EMBL/GenBank/DDBJ databases">
        <title>Tepidicaulis marinum gen. nov., sp. nov., a novel marine bacterium denitrifying nitrate to nitrous oxide strictly under microaerobic conditions.</title>
        <authorList>
            <person name="Takeuchi M."/>
            <person name="Yamagishi T."/>
            <person name="Kamagata Y."/>
            <person name="Oshima K."/>
            <person name="Hattori M."/>
            <person name="Katayama T."/>
            <person name="Hanada S."/>
            <person name="Tamaki H."/>
            <person name="Marumo K."/>
            <person name="Maeda H."/>
            <person name="Nedachi M."/>
            <person name="Iwasaki W."/>
            <person name="Suwa Y."/>
            <person name="Sakata S."/>
        </authorList>
    </citation>
    <scope>NUCLEOTIDE SEQUENCE [LARGE SCALE GENOMIC DNA]</scope>
    <source>
        <strain evidence="5 6">MA2</strain>
    </source>
</reference>
<evidence type="ECO:0000313" key="5">
    <source>
        <dbReference type="EMBL" id="GAK45916.1"/>
    </source>
</evidence>
<dbReference type="eggNOG" id="COG0154">
    <property type="taxonomic scope" value="Bacteria"/>
</dbReference>
<dbReference type="SUPFAM" id="SSF75304">
    <property type="entry name" value="Amidase signature (AS) enzymes"/>
    <property type="match status" value="1"/>
</dbReference>
<evidence type="ECO:0000256" key="3">
    <source>
        <dbReference type="ARBA" id="ARBA00021874"/>
    </source>
</evidence>
<dbReference type="InterPro" id="IPR020556">
    <property type="entry name" value="Amidase_CS"/>
</dbReference>
<dbReference type="InterPro" id="IPR036928">
    <property type="entry name" value="AS_sf"/>
</dbReference>
<comment type="function">
    <text evidence="1">Hydrolyzes indole-3-acetamide (IAM) into indole-3-acetic acid (IAA).</text>
</comment>
<gene>
    <name evidence="5" type="ORF">M2A_2415</name>
</gene>
<dbReference type="PANTHER" id="PTHR11895">
    <property type="entry name" value="TRANSAMIDASE"/>
    <property type="match status" value="1"/>
</dbReference>
<organism evidence="5 6">
    <name type="scientific">Tepidicaulis marinus</name>
    <dbReference type="NCBI Taxonomy" id="1333998"/>
    <lineage>
        <taxon>Bacteria</taxon>
        <taxon>Pseudomonadati</taxon>
        <taxon>Pseudomonadota</taxon>
        <taxon>Alphaproteobacteria</taxon>
        <taxon>Hyphomicrobiales</taxon>
        <taxon>Parvibaculaceae</taxon>
        <taxon>Tepidicaulis</taxon>
    </lineage>
</organism>
<dbReference type="EMBL" id="BBIO01000013">
    <property type="protein sequence ID" value="GAK45916.1"/>
    <property type="molecule type" value="Genomic_DNA"/>
</dbReference>
<dbReference type="STRING" id="1333998.M2A_2415"/>
<protein>
    <recommendedName>
        <fullName evidence="3">Indoleacetamide hydrolase</fullName>
    </recommendedName>
</protein>
<feature type="domain" description="Amidase" evidence="4">
    <location>
        <begin position="28"/>
        <end position="455"/>
    </location>
</feature>
<accession>A0A081BCZ8</accession>
<dbReference type="GO" id="GO:0003824">
    <property type="term" value="F:catalytic activity"/>
    <property type="evidence" value="ECO:0007669"/>
    <property type="project" value="InterPro"/>
</dbReference>
<dbReference type="Proteomes" id="UP000028702">
    <property type="component" value="Unassembled WGS sequence"/>
</dbReference>
<proteinExistence type="inferred from homology"/>
<dbReference type="InterPro" id="IPR023631">
    <property type="entry name" value="Amidase_dom"/>
</dbReference>
<dbReference type="PROSITE" id="PS00571">
    <property type="entry name" value="AMIDASES"/>
    <property type="match status" value="1"/>
</dbReference>
<evidence type="ECO:0000256" key="1">
    <source>
        <dbReference type="ARBA" id="ARBA00003871"/>
    </source>
</evidence>
<dbReference type="RefSeq" id="WP_045447814.1">
    <property type="nucleotide sequence ID" value="NZ_BBIO01000013.1"/>
</dbReference>
<dbReference type="Pfam" id="PF01425">
    <property type="entry name" value="Amidase"/>
    <property type="match status" value="1"/>
</dbReference>
<evidence type="ECO:0000256" key="2">
    <source>
        <dbReference type="ARBA" id="ARBA00009199"/>
    </source>
</evidence>
<dbReference type="PANTHER" id="PTHR11895:SF7">
    <property type="entry name" value="GLUTAMYL-TRNA(GLN) AMIDOTRANSFERASE SUBUNIT A, MITOCHONDRIAL"/>
    <property type="match status" value="1"/>
</dbReference>
<keyword evidence="6" id="KW-1185">Reference proteome</keyword>
<evidence type="ECO:0000259" key="4">
    <source>
        <dbReference type="Pfam" id="PF01425"/>
    </source>
</evidence>
<sequence length="475" mass="50978">MGNFTDYDDYDGLGLAQLVKDKEVTPGELLDEALARAEALNPKLNAIVIENYEEARRLVEKGVPEGPFEGVPFLLKDLHLLWEGTETTFGSDAWKGYIADHNSTLTERYLAAGLVPFGKTNSPELGLTGTTEPRAYGPTRNPWNLERSPGGSSGGAAAAVAAGILPLANASDGGGSIRIPAAACGLFGMKPTRARTPMGPDRGEGWGGMSISHIVSHSVRDSAAMLDATGGEAPGDPYAAPAPERPYLAEMEREPGVLKIAFNTKRADGSEVEADVAEAIKRTAILCESLGHIVEEAAPRLDPQEMSTHQATLIGANVALALKQRGEARGREIKPGDVELITWLIAEGAKSRTAVDYAAATLFIHQMSRHLARFMSGYDVYLCPTMGAPSIPLGVLDMMNEDVGAYMQAITHYMPFTGLFNMTGQPSMSVPLFWSQDGMPIGSMFTGRFGDEGTLFRLAAQLEKAQPWKDRRPDI</sequence>
<dbReference type="InterPro" id="IPR000120">
    <property type="entry name" value="Amidase"/>
</dbReference>
<comment type="similarity">
    <text evidence="2">Belongs to the amidase family.</text>
</comment>
<dbReference type="AlphaFoldDB" id="A0A081BCZ8"/>
<evidence type="ECO:0000313" key="6">
    <source>
        <dbReference type="Proteomes" id="UP000028702"/>
    </source>
</evidence>
<name>A0A081BCZ8_9HYPH</name>